<dbReference type="CDD" id="cd22160">
    <property type="entry name" value="F-box_AtFBL13-like"/>
    <property type="match status" value="1"/>
</dbReference>
<feature type="domain" description="F-box" evidence="1">
    <location>
        <begin position="13"/>
        <end position="59"/>
    </location>
</feature>
<dbReference type="AlphaFoldDB" id="A0A835C258"/>
<dbReference type="Pfam" id="PF00646">
    <property type="entry name" value="F-box"/>
    <property type="match status" value="1"/>
</dbReference>
<dbReference type="InterPro" id="IPR001810">
    <property type="entry name" value="F-box_dom"/>
</dbReference>
<gene>
    <name evidence="2" type="ORF">HU200_029325</name>
</gene>
<dbReference type="Gene3D" id="1.20.1280.50">
    <property type="match status" value="1"/>
</dbReference>
<dbReference type="PANTHER" id="PTHR34223">
    <property type="entry name" value="OS11G0201299 PROTEIN"/>
    <property type="match status" value="1"/>
</dbReference>
<dbReference type="SMART" id="SM00256">
    <property type="entry name" value="FBOX"/>
    <property type="match status" value="1"/>
</dbReference>
<protein>
    <recommendedName>
        <fullName evidence="1">F-box domain-containing protein</fullName>
    </recommendedName>
</protein>
<dbReference type="Proteomes" id="UP000636709">
    <property type="component" value="Unassembled WGS sequence"/>
</dbReference>
<dbReference type="SUPFAM" id="SSF81383">
    <property type="entry name" value="F-box domain"/>
    <property type="match status" value="1"/>
</dbReference>
<keyword evidence="3" id="KW-1185">Reference proteome</keyword>
<evidence type="ECO:0000313" key="3">
    <source>
        <dbReference type="Proteomes" id="UP000636709"/>
    </source>
</evidence>
<dbReference type="OrthoDB" id="1933116at2759"/>
<reference evidence="2" key="1">
    <citation type="submission" date="2020-07" db="EMBL/GenBank/DDBJ databases">
        <title>Genome sequence and genetic diversity analysis of an under-domesticated orphan crop, white fonio (Digitaria exilis).</title>
        <authorList>
            <person name="Bennetzen J.L."/>
            <person name="Chen S."/>
            <person name="Ma X."/>
            <person name="Wang X."/>
            <person name="Yssel A.E.J."/>
            <person name="Chaluvadi S.R."/>
            <person name="Johnson M."/>
            <person name="Gangashetty P."/>
            <person name="Hamidou F."/>
            <person name="Sanogo M.D."/>
            <person name="Zwaenepoel A."/>
            <person name="Wallace J."/>
            <person name="Van De Peer Y."/>
            <person name="Van Deynze A."/>
        </authorList>
    </citation>
    <scope>NUCLEOTIDE SEQUENCE</scope>
    <source>
        <tissue evidence="2">Leaves</tissue>
    </source>
</reference>
<accession>A0A835C258</accession>
<sequence>MPDEANTVAAASEDCISALPDELLHHVLFFLPSGDVMRTCVISRRWRHLWRSTRALRDTTAGGRGWSTAS</sequence>
<dbReference type="EMBL" id="JACEFO010001753">
    <property type="protein sequence ID" value="KAF8711302.1"/>
    <property type="molecule type" value="Genomic_DNA"/>
</dbReference>
<dbReference type="PROSITE" id="PS50181">
    <property type="entry name" value="FBOX"/>
    <property type="match status" value="1"/>
</dbReference>
<dbReference type="InterPro" id="IPR036047">
    <property type="entry name" value="F-box-like_dom_sf"/>
</dbReference>
<dbReference type="InterPro" id="IPR053197">
    <property type="entry name" value="F-box_SCFL_complex_component"/>
</dbReference>
<evidence type="ECO:0000259" key="1">
    <source>
        <dbReference type="PROSITE" id="PS50181"/>
    </source>
</evidence>
<proteinExistence type="predicted"/>
<organism evidence="2 3">
    <name type="scientific">Digitaria exilis</name>
    <dbReference type="NCBI Taxonomy" id="1010633"/>
    <lineage>
        <taxon>Eukaryota</taxon>
        <taxon>Viridiplantae</taxon>
        <taxon>Streptophyta</taxon>
        <taxon>Embryophyta</taxon>
        <taxon>Tracheophyta</taxon>
        <taxon>Spermatophyta</taxon>
        <taxon>Magnoliopsida</taxon>
        <taxon>Liliopsida</taxon>
        <taxon>Poales</taxon>
        <taxon>Poaceae</taxon>
        <taxon>PACMAD clade</taxon>
        <taxon>Panicoideae</taxon>
        <taxon>Panicodae</taxon>
        <taxon>Paniceae</taxon>
        <taxon>Anthephorinae</taxon>
        <taxon>Digitaria</taxon>
    </lineage>
</organism>
<dbReference type="InterPro" id="IPR053781">
    <property type="entry name" value="F-box_AtFBL13-like"/>
</dbReference>
<comment type="caution">
    <text evidence="2">The sequence shown here is derived from an EMBL/GenBank/DDBJ whole genome shotgun (WGS) entry which is preliminary data.</text>
</comment>
<name>A0A835C258_9POAL</name>
<evidence type="ECO:0000313" key="2">
    <source>
        <dbReference type="EMBL" id="KAF8711302.1"/>
    </source>
</evidence>
<dbReference type="PANTHER" id="PTHR34223:SF51">
    <property type="entry name" value="OS06G0556300 PROTEIN"/>
    <property type="match status" value="1"/>
</dbReference>